<evidence type="ECO:0000313" key="2">
    <source>
        <dbReference type="EMBL" id="KKN09730.1"/>
    </source>
</evidence>
<proteinExistence type="predicted"/>
<protein>
    <submittedName>
        <fullName evidence="2">Uncharacterized protein</fullName>
    </submittedName>
</protein>
<organism evidence="2">
    <name type="scientific">marine sediment metagenome</name>
    <dbReference type="NCBI Taxonomy" id="412755"/>
    <lineage>
        <taxon>unclassified sequences</taxon>
        <taxon>metagenomes</taxon>
        <taxon>ecological metagenomes</taxon>
    </lineage>
</organism>
<dbReference type="EMBL" id="LAZR01004312">
    <property type="protein sequence ID" value="KKN09730.1"/>
    <property type="molecule type" value="Genomic_DNA"/>
</dbReference>
<feature type="compositionally biased region" description="Basic and acidic residues" evidence="1">
    <location>
        <begin position="68"/>
        <end position="79"/>
    </location>
</feature>
<feature type="compositionally biased region" description="Acidic residues" evidence="1">
    <location>
        <begin position="20"/>
        <end position="30"/>
    </location>
</feature>
<feature type="compositionally biased region" description="Basic and acidic residues" evidence="1">
    <location>
        <begin position="1"/>
        <end position="19"/>
    </location>
</feature>
<comment type="caution">
    <text evidence="2">The sequence shown here is derived from an EMBL/GenBank/DDBJ whole genome shotgun (WGS) entry which is preliminary data.</text>
</comment>
<evidence type="ECO:0000256" key="1">
    <source>
        <dbReference type="SAM" id="MobiDB-lite"/>
    </source>
</evidence>
<feature type="region of interest" description="Disordered" evidence="1">
    <location>
        <begin position="1"/>
        <end position="86"/>
    </location>
</feature>
<sequence>MNKVQEKLARKAAAKKDLGLEEPEVATEPDEPLKNQAGEEIGSNDEVPESTVSAQQAKPTEPLPLTANEEKAKEEESGSEKPMGGE</sequence>
<gene>
    <name evidence="2" type="ORF">LCGC14_1043620</name>
</gene>
<reference evidence="2" key="1">
    <citation type="journal article" date="2015" name="Nature">
        <title>Complex archaea that bridge the gap between prokaryotes and eukaryotes.</title>
        <authorList>
            <person name="Spang A."/>
            <person name="Saw J.H."/>
            <person name="Jorgensen S.L."/>
            <person name="Zaremba-Niedzwiedzka K."/>
            <person name="Martijn J."/>
            <person name="Lind A.E."/>
            <person name="van Eijk R."/>
            <person name="Schleper C."/>
            <person name="Guy L."/>
            <person name="Ettema T.J."/>
        </authorList>
    </citation>
    <scope>NUCLEOTIDE SEQUENCE</scope>
</reference>
<name>A0A0F9MQX0_9ZZZZ</name>
<accession>A0A0F9MQX0</accession>
<dbReference type="AlphaFoldDB" id="A0A0F9MQX0"/>